<feature type="transmembrane region" description="Helical" evidence="8">
    <location>
        <begin position="157"/>
        <end position="178"/>
    </location>
</feature>
<feature type="transmembrane region" description="Helical" evidence="8">
    <location>
        <begin position="218"/>
        <end position="236"/>
    </location>
</feature>
<evidence type="ECO:0000256" key="5">
    <source>
        <dbReference type="ARBA" id="ARBA00022692"/>
    </source>
</evidence>
<evidence type="ECO:0000256" key="6">
    <source>
        <dbReference type="ARBA" id="ARBA00022989"/>
    </source>
</evidence>
<evidence type="ECO:0000313" key="11">
    <source>
        <dbReference type="Proteomes" id="UP000617634"/>
    </source>
</evidence>
<proteinExistence type="inferred from homology"/>
<feature type="transmembrane region" description="Helical" evidence="8">
    <location>
        <begin position="29"/>
        <end position="50"/>
    </location>
</feature>
<evidence type="ECO:0000256" key="3">
    <source>
        <dbReference type="ARBA" id="ARBA00022448"/>
    </source>
</evidence>
<feature type="transmembrane region" description="Helical" evidence="8">
    <location>
        <begin position="70"/>
        <end position="91"/>
    </location>
</feature>
<dbReference type="SUPFAM" id="SSF103473">
    <property type="entry name" value="MFS general substrate transporter"/>
    <property type="match status" value="1"/>
</dbReference>
<evidence type="ECO:0000256" key="2">
    <source>
        <dbReference type="ARBA" id="ARBA00008537"/>
    </source>
</evidence>
<evidence type="ECO:0000259" key="9">
    <source>
        <dbReference type="PROSITE" id="PS50850"/>
    </source>
</evidence>
<feature type="transmembrane region" description="Helical" evidence="8">
    <location>
        <begin position="318"/>
        <end position="340"/>
    </location>
</feature>
<sequence length="523" mass="55488">MPSAATIDPGKGASVREGGQDGTFSGAKLALAAFVLAMANFVVVLDMTIANVSVPHISGGLAVSTESGTWVITSYAVAEAICVPLTGWLAGRFGTVRLFLLSIAGFGIFSALCGFATTLPMLVAFRIGQGFCGGPLMPLSQTLLLKIFPKADHSKAMAMWAMTVVVAPIAGPILGGYISDNWHWRWIFFINVPIVAAVFFALAVLLRDVVTPLRKAPIDVTGLLLLIIWVGAFQMMLDLGHDRDWFNNGLICALAAIAIVFFGIFVIWELTADHPIVDLAVFRHRGFSASTFALMLAFGTYFSAVVITPQWLQAGMGYTATWAGIAMAPAGVLAVFASPLVPKLMQRFDPRLLVFAGVSWLAFCAYLRTYWSTDSTLWEVSFPQLIQGVGVAFMIVPLTTIGLAAVDPEETASAAGISNFGRTLAGAIGTSVVTTLWADQGRKDGADLVAGMNNVEGTVVQLQHQGMSTEMARAAIDRLVEIQAQAQATVHVAAYSAVALMIAAFAIWFAPRPPKGTAPSAGH</sequence>
<evidence type="ECO:0000256" key="1">
    <source>
        <dbReference type="ARBA" id="ARBA00004651"/>
    </source>
</evidence>
<dbReference type="RefSeq" id="WP_197161709.1">
    <property type="nucleotide sequence ID" value="NZ_JADZGI010000001.1"/>
</dbReference>
<dbReference type="AlphaFoldDB" id="A0A931MK12"/>
<keyword evidence="3" id="KW-0813">Transport</keyword>
<feature type="transmembrane region" description="Helical" evidence="8">
    <location>
        <begin position="488"/>
        <end position="510"/>
    </location>
</feature>
<keyword evidence="7 8" id="KW-0472">Membrane</keyword>
<dbReference type="PANTHER" id="PTHR42718">
    <property type="entry name" value="MAJOR FACILITATOR SUPERFAMILY MULTIDRUG TRANSPORTER MFSC"/>
    <property type="match status" value="1"/>
</dbReference>
<keyword evidence="11" id="KW-1185">Reference proteome</keyword>
<accession>A0A931MK12</accession>
<dbReference type="InterPro" id="IPR020846">
    <property type="entry name" value="MFS_dom"/>
</dbReference>
<feature type="transmembrane region" description="Helical" evidence="8">
    <location>
        <begin position="123"/>
        <end position="145"/>
    </location>
</feature>
<comment type="caution">
    <text evidence="10">The sequence shown here is derived from an EMBL/GenBank/DDBJ whole genome shotgun (WGS) entry which is preliminary data.</text>
</comment>
<feature type="transmembrane region" description="Helical" evidence="8">
    <location>
        <begin position="98"/>
        <end position="117"/>
    </location>
</feature>
<dbReference type="EMBL" id="JADZGI010000001">
    <property type="protein sequence ID" value="MBH0112402.1"/>
    <property type="molecule type" value="Genomic_DNA"/>
</dbReference>
<dbReference type="Pfam" id="PF07690">
    <property type="entry name" value="MFS_1"/>
    <property type="match status" value="1"/>
</dbReference>
<dbReference type="GO" id="GO:0022857">
    <property type="term" value="F:transmembrane transporter activity"/>
    <property type="evidence" value="ECO:0007669"/>
    <property type="project" value="InterPro"/>
</dbReference>
<evidence type="ECO:0000256" key="4">
    <source>
        <dbReference type="ARBA" id="ARBA00022475"/>
    </source>
</evidence>
<feature type="transmembrane region" description="Helical" evidence="8">
    <location>
        <begin position="352"/>
        <end position="373"/>
    </location>
</feature>
<protein>
    <submittedName>
        <fullName evidence="10">DHA2 family efflux MFS transporter permease subunit</fullName>
    </submittedName>
</protein>
<dbReference type="Gene3D" id="1.20.1250.20">
    <property type="entry name" value="MFS general substrate transporter like domains"/>
    <property type="match status" value="1"/>
</dbReference>
<dbReference type="InterPro" id="IPR004638">
    <property type="entry name" value="EmrB-like"/>
</dbReference>
<gene>
    <name evidence="10" type="ORF">I5E68_05460</name>
</gene>
<dbReference type="NCBIfam" id="TIGR00711">
    <property type="entry name" value="efflux_EmrB"/>
    <property type="match status" value="1"/>
</dbReference>
<dbReference type="Gene3D" id="1.20.1720.10">
    <property type="entry name" value="Multidrug resistance protein D"/>
    <property type="match status" value="1"/>
</dbReference>
<dbReference type="PANTHER" id="PTHR42718:SF9">
    <property type="entry name" value="MAJOR FACILITATOR SUPERFAMILY MULTIDRUG TRANSPORTER MFSC"/>
    <property type="match status" value="1"/>
</dbReference>
<feature type="domain" description="Major facilitator superfamily (MFS) profile" evidence="9">
    <location>
        <begin position="32"/>
        <end position="514"/>
    </location>
</feature>
<organism evidence="10 11">
    <name type="scientific">Novosphingobium aureum</name>
    <dbReference type="NCBI Taxonomy" id="2792964"/>
    <lineage>
        <taxon>Bacteria</taxon>
        <taxon>Pseudomonadati</taxon>
        <taxon>Pseudomonadota</taxon>
        <taxon>Alphaproteobacteria</taxon>
        <taxon>Sphingomonadales</taxon>
        <taxon>Sphingomonadaceae</taxon>
        <taxon>Novosphingobium</taxon>
    </lineage>
</organism>
<dbReference type="Proteomes" id="UP000617634">
    <property type="component" value="Unassembled WGS sequence"/>
</dbReference>
<evidence type="ECO:0000256" key="7">
    <source>
        <dbReference type="ARBA" id="ARBA00023136"/>
    </source>
</evidence>
<name>A0A931MK12_9SPHN</name>
<keyword evidence="5 8" id="KW-0812">Transmembrane</keyword>
<keyword evidence="6 8" id="KW-1133">Transmembrane helix</keyword>
<feature type="transmembrane region" description="Helical" evidence="8">
    <location>
        <begin position="289"/>
        <end position="312"/>
    </location>
</feature>
<feature type="transmembrane region" description="Helical" evidence="8">
    <location>
        <begin position="184"/>
        <end position="206"/>
    </location>
</feature>
<dbReference type="CDD" id="cd17503">
    <property type="entry name" value="MFS_LmrB_MDR_like"/>
    <property type="match status" value="1"/>
</dbReference>
<dbReference type="InterPro" id="IPR011701">
    <property type="entry name" value="MFS"/>
</dbReference>
<comment type="subcellular location">
    <subcellularLocation>
        <location evidence="1">Cell membrane</location>
        <topology evidence="1">Multi-pass membrane protein</topology>
    </subcellularLocation>
</comment>
<dbReference type="GO" id="GO:0005886">
    <property type="term" value="C:plasma membrane"/>
    <property type="evidence" value="ECO:0007669"/>
    <property type="project" value="UniProtKB-SubCell"/>
</dbReference>
<evidence type="ECO:0000313" key="10">
    <source>
        <dbReference type="EMBL" id="MBH0112402.1"/>
    </source>
</evidence>
<dbReference type="PROSITE" id="PS50850">
    <property type="entry name" value="MFS"/>
    <property type="match status" value="1"/>
</dbReference>
<evidence type="ECO:0000256" key="8">
    <source>
        <dbReference type="SAM" id="Phobius"/>
    </source>
</evidence>
<comment type="similarity">
    <text evidence="2">Belongs to the major facilitator superfamily. EmrB family.</text>
</comment>
<dbReference type="InterPro" id="IPR036259">
    <property type="entry name" value="MFS_trans_sf"/>
</dbReference>
<feature type="transmembrane region" description="Helical" evidence="8">
    <location>
        <begin position="248"/>
        <end position="268"/>
    </location>
</feature>
<reference evidence="10" key="1">
    <citation type="submission" date="2020-11" db="EMBL/GenBank/DDBJ databases">
        <title>Novosphingobium aureum sp. nov., a marine bacterium isolated from sediment of a salt flat.</title>
        <authorList>
            <person name="Yoo Y."/>
            <person name="Kim J.-J."/>
        </authorList>
    </citation>
    <scope>NUCLEOTIDE SEQUENCE</scope>
    <source>
        <strain evidence="10">YJ-S2-02</strain>
    </source>
</reference>
<feature type="transmembrane region" description="Helical" evidence="8">
    <location>
        <begin position="385"/>
        <end position="406"/>
    </location>
</feature>
<keyword evidence="4" id="KW-1003">Cell membrane</keyword>